<dbReference type="PROSITE" id="PS00626">
    <property type="entry name" value="RCC1_2"/>
    <property type="match status" value="2"/>
</dbReference>
<dbReference type="Pfam" id="PF00415">
    <property type="entry name" value="RCC1"/>
    <property type="match status" value="1"/>
</dbReference>
<sequence>MAKQTPPMESSRREEKDGVEIGGWRRRGSPETNRQEAGISMDTGNLSEKVTAIATGEAHTLAVTADGNVYSWGRGTFGRLGNGSDADQHSPVKIEFNSPDKVKIVGISAGAYHSIALADDGSVWSWGYNTYGQLGVDGENSFVPCFVKMPMTEGSLTKNEKTLKISSVKAGGMMSLAIDYLGGLWVWGTVDETSSEMGSTPAIPVSIDFHSHTVAKVACGSGHIVALINNGGDLSCYSWGNNGYGQLGLGDRKMRSNPQIVEKFNTLEAYEVACGASHTCVLAYTTKAKTVSSCWSFGRGSNGQLGLGTTKDSSYPEMVTELPESLLLVSVDCGLFHTSVVSSSGNVWSWGMENGLGLCPAATFAETDAGDALSPRLINGPGFPQPIQVACGAAHTVLLADGGYKLWSWGRGRSGVLGNGQDVDFFTPRAVFWPPPKQEAAPETVVEKNPEEITDMEKKLSAAMEEMKFLESKFSVMARYASILHGCIFGRPFEGDKDMPVSLRDPRGVFDITKEWENILESCDHRNLVRLQMFYRNMLAGVEDKMMKQRIVDMIKEYLQSSAGENQQSSSFSGGVFVEKKALANKWQPDE</sequence>
<dbReference type="InterPro" id="IPR051210">
    <property type="entry name" value="Ub_ligase/GEF_domain"/>
</dbReference>
<evidence type="ECO:0000313" key="5">
    <source>
        <dbReference type="EMBL" id="KAD5507969.1"/>
    </source>
</evidence>
<feature type="repeat" description="RCC1" evidence="2">
    <location>
        <begin position="345"/>
        <end position="402"/>
    </location>
</feature>
<keyword evidence="6" id="KW-1185">Reference proteome</keyword>
<dbReference type="Pfam" id="PF25390">
    <property type="entry name" value="WD40_RLD"/>
    <property type="match status" value="1"/>
</dbReference>
<dbReference type="PANTHER" id="PTHR22870:SF155">
    <property type="entry name" value="E3 UBIQUITIN-PROTEIN LIGASE HERC1-RELATED"/>
    <property type="match status" value="1"/>
</dbReference>
<dbReference type="EMBL" id="SZYD01000008">
    <property type="protein sequence ID" value="KAD5507969.1"/>
    <property type="molecule type" value="Genomic_DNA"/>
</dbReference>
<feature type="repeat" description="RCC1" evidence="2">
    <location>
        <begin position="292"/>
        <end position="344"/>
    </location>
</feature>
<keyword evidence="1" id="KW-0677">Repeat</keyword>
<name>A0A5N6NWN4_9ASTR</name>
<evidence type="ECO:0000313" key="6">
    <source>
        <dbReference type="Proteomes" id="UP000326396"/>
    </source>
</evidence>
<proteinExistence type="predicted"/>
<accession>A0A5N6NWN4</accession>
<dbReference type="PRINTS" id="PR00633">
    <property type="entry name" value="RCCNDNSATION"/>
</dbReference>
<reference evidence="5 6" key="1">
    <citation type="submission" date="2019-05" db="EMBL/GenBank/DDBJ databases">
        <title>Mikania micrantha, genome provides insights into the molecular mechanism of rapid growth.</title>
        <authorList>
            <person name="Liu B."/>
        </authorList>
    </citation>
    <scope>NUCLEOTIDE SEQUENCE [LARGE SCALE GENOMIC DNA]</scope>
    <source>
        <strain evidence="5">NLD-2019</strain>
        <tissue evidence="5">Leaf</tissue>
    </source>
</reference>
<organism evidence="5 6">
    <name type="scientific">Mikania micrantha</name>
    <name type="common">bitter vine</name>
    <dbReference type="NCBI Taxonomy" id="192012"/>
    <lineage>
        <taxon>Eukaryota</taxon>
        <taxon>Viridiplantae</taxon>
        <taxon>Streptophyta</taxon>
        <taxon>Embryophyta</taxon>
        <taxon>Tracheophyta</taxon>
        <taxon>Spermatophyta</taxon>
        <taxon>Magnoliopsida</taxon>
        <taxon>eudicotyledons</taxon>
        <taxon>Gunneridae</taxon>
        <taxon>Pentapetalae</taxon>
        <taxon>asterids</taxon>
        <taxon>campanulids</taxon>
        <taxon>Asterales</taxon>
        <taxon>Asteraceae</taxon>
        <taxon>Asteroideae</taxon>
        <taxon>Heliantheae alliance</taxon>
        <taxon>Eupatorieae</taxon>
        <taxon>Mikania</taxon>
    </lineage>
</organism>
<feature type="repeat" description="RCC1" evidence="2">
    <location>
        <begin position="234"/>
        <end position="285"/>
    </location>
</feature>
<dbReference type="AlphaFoldDB" id="A0A5N6NWN4"/>
<dbReference type="SUPFAM" id="SSF50985">
    <property type="entry name" value="RCC1/BLIP-II"/>
    <property type="match status" value="1"/>
</dbReference>
<feature type="domain" description="RCC1-like" evidence="4">
    <location>
        <begin position="38"/>
        <end position="322"/>
    </location>
</feature>
<evidence type="ECO:0000256" key="2">
    <source>
        <dbReference type="PROSITE-ProRule" id="PRU00235"/>
    </source>
</evidence>
<evidence type="ECO:0000259" key="4">
    <source>
        <dbReference type="Pfam" id="PF25390"/>
    </source>
</evidence>
<dbReference type="PANTHER" id="PTHR22870">
    <property type="entry name" value="REGULATOR OF CHROMOSOME CONDENSATION"/>
    <property type="match status" value="1"/>
</dbReference>
<dbReference type="Proteomes" id="UP000326396">
    <property type="component" value="Linkage Group LG16"/>
</dbReference>
<dbReference type="PROSITE" id="PS50012">
    <property type="entry name" value="RCC1_3"/>
    <property type="match status" value="6"/>
</dbReference>
<dbReference type="InterPro" id="IPR058923">
    <property type="entry name" value="RCC1-like_dom"/>
</dbReference>
<gene>
    <name evidence="5" type="ORF">E3N88_15672</name>
</gene>
<dbReference type="Gene3D" id="2.130.10.30">
    <property type="entry name" value="Regulator of chromosome condensation 1/beta-lactamase-inhibitor protein II"/>
    <property type="match status" value="2"/>
</dbReference>
<feature type="region of interest" description="Disordered" evidence="3">
    <location>
        <begin position="1"/>
        <end position="43"/>
    </location>
</feature>
<feature type="repeat" description="RCC1" evidence="2">
    <location>
        <begin position="67"/>
        <end position="120"/>
    </location>
</feature>
<comment type="caution">
    <text evidence="5">The sequence shown here is derived from an EMBL/GenBank/DDBJ whole genome shotgun (WGS) entry which is preliminary data.</text>
</comment>
<evidence type="ECO:0000256" key="1">
    <source>
        <dbReference type="ARBA" id="ARBA00022737"/>
    </source>
</evidence>
<feature type="compositionally biased region" description="Basic and acidic residues" evidence="3">
    <location>
        <begin position="10"/>
        <end position="19"/>
    </location>
</feature>
<dbReference type="InterPro" id="IPR009091">
    <property type="entry name" value="RCC1/BLIP-II"/>
</dbReference>
<evidence type="ECO:0000256" key="3">
    <source>
        <dbReference type="SAM" id="MobiDB-lite"/>
    </source>
</evidence>
<dbReference type="OrthoDB" id="5981550at2759"/>
<feature type="repeat" description="RCC1" evidence="2">
    <location>
        <begin position="121"/>
        <end position="181"/>
    </location>
</feature>
<dbReference type="InterPro" id="IPR000408">
    <property type="entry name" value="Reg_chr_condens"/>
</dbReference>
<protein>
    <recommendedName>
        <fullName evidence="4">RCC1-like domain-containing protein</fullName>
    </recommendedName>
</protein>
<feature type="repeat" description="RCC1" evidence="2">
    <location>
        <begin position="182"/>
        <end position="230"/>
    </location>
</feature>